<evidence type="ECO:0000313" key="3">
    <source>
        <dbReference type="Proteomes" id="UP000754883"/>
    </source>
</evidence>
<dbReference type="OrthoDB" id="9991317at2759"/>
<dbReference type="AlphaFoldDB" id="A0A9N9UF43"/>
<feature type="domain" description="CHAT" evidence="1">
    <location>
        <begin position="773"/>
        <end position="1104"/>
    </location>
</feature>
<evidence type="ECO:0000259" key="1">
    <source>
        <dbReference type="Pfam" id="PF12770"/>
    </source>
</evidence>
<accession>A0A9N9UF43</accession>
<evidence type="ECO:0000313" key="2">
    <source>
        <dbReference type="EMBL" id="CAG9986780.1"/>
    </source>
</evidence>
<dbReference type="InterPro" id="IPR011990">
    <property type="entry name" value="TPR-like_helical_dom_sf"/>
</dbReference>
<dbReference type="EMBL" id="CABFNO020001405">
    <property type="protein sequence ID" value="CAG9986780.1"/>
    <property type="molecule type" value="Genomic_DNA"/>
</dbReference>
<gene>
    <name evidence="2" type="ORF">CBYS24578_00007978</name>
</gene>
<reference evidence="2" key="1">
    <citation type="submission" date="2021-10" db="EMBL/GenBank/DDBJ databases">
        <authorList>
            <person name="Piombo E."/>
        </authorList>
    </citation>
    <scope>NUCLEOTIDE SEQUENCE</scope>
</reference>
<sequence>MDRQASTGKRRRRGTDDSIDAEYFALCDPLGMGISLASRFEDTGEAADLKLAIEHLESGLEFTTDVSTLASLHHTLGCIYNERYIISDAVSDSDESFKNHQASLDLTPLDDPSRIDRTADKARAFCTRGLNSEEKLHFDECIRLLEECVGQLGSASLLTLTQHKLLGDAYQARWLQRLESIDDVERSISLHTQILDRFPNDISRRATLAELAQLFLFKFDETDDVSLLETSLEHSRRALDTWTDGNAKNELRAELFRIAGKTFERRYKRLEEASDLEACIDSYKSAVDALADHSPPLERFQSLIMLAEGYEARYQSAESITDLDISIRTVQKALDLASLATDQQSLGNRLLGSSYQGRYVRTGELPDLDQAIARYRKARELEPYRDEQATFSLAGLAEVLHLRYDKMGQERDMKESVDAATEALSFLQGPSNNWKRIPLLRTMTLAYLEAAMKHLKVWENSLSKDDFQYSENLFAISHVYIDKAEASGSEGDYEISIRKMQNAVDCTAEDDPDRSHRLQALGWEFHSRFERLREAEDLDTALKIYHRAFKDVRALPRDQINAGNILAHWLVTAGNISSAYQVATKTLPLVSHLTPRSLVVSDKQKLLKGIPGLSTLVGAVTLMAGKEPYEALQHIELARGVITSSLRDLRSDALELQFSHPNLSEKLHQLRELLNSDPISTSSFDNPRHDAGRQLDSLLEQIRGLHGFDRFLLPPSEKQIKSAAVNGPIVMINVHRERCDALIVRTDHIVSLALPDLHHAQVLEYAAKDIDREILEWLWDTTTLPIMEFLGYHEMPTNSPWPRVFWITTGPLSSFPIHCAGYHYSGSTKTVMDRVISTYSASVGAIIQGRQVTSRISSKEWQNKKALLVGVQELRYAPEEISQIQKLCAGMHLKTVILEPQRNAVLDFLPECEVFHFAGHGMSHPLDPSKSSLKMSDEPLTVQDLFNIKLHDKAPFLAYLSACSTGRSEDEELVDEGLHLIGACQMAGFRNVVGTLRRVDDGVCVQVANMTYEWMKNSRLSNESVGEGLHHAIRMLRGQWVVGNEQEDEMRGGRAKQEPNKHSQSLFLTTAAEADNGNTLREGRDIISCSDEPISWAPFVHFGS</sequence>
<comment type="caution">
    <text evidence="2">The sequence shown here is derived from an EMBL/GenBank/DDBJ whole genome shotgun (WGS) entry which is preliminary data.</text>
</comment>
<keyword evidence="3" id="KW-1185">Reference proteome</keyword>
<dbReference type="InterPro" id="IPR024983">
    <property type="entry name" value="CHAT_dom"/>
</dbReference>
<dbReference type="Gene3D" id="1.25.40.10">
    <property type="entry name" value="Tetratricopeptide repeat domain"/>
    <property type="match status" value="1"/>
</dbReference>
<name>A0A9N9UF43_9HYPO</name>
<protein>
    <recommendedName>
        <fullName evidence="1">CHAT domain-containing protein</fullName>
    </recommendedName>
</protein>
<dbReference type="Proteomes" id="UP000754883">
    <property type="component" value="Unassembled WGS sequence"/>
</dbReference>
<proteinExistence type="predicted"/>
<dbReference type="Pfam" id="PF12770">
    <property type="entry name" value="CHAT"/>
    <property type="match status" value="1"/>
</dbReference>
<organism evidence="2 3">
    <name type="scientific">Clonostachys byssicola</name>
    <dbReference type="NCBI Taxonomy" id="160290"/>
    <lineage>
        <taxon>Eukaryota</taxon>
        <taxon>Fungi</taxon>
        <taxon>Dikarya</taxon>
        <taxon>Ascomycota</taxon>
        <taxon>Pezizomycotina</taxon>
        <taxon>Sordariomycetes</taxon>
        <taxon>Hypocreomycetidae</taxon>
        <taxon>Hypocreales</taxon>
        <taxon>Bionectriaceae</taxon>
        <taxon>Clonostachys</taxon>
    </lineage>
</organism>